<reference evidence="1" key="1">
    <citation type="submission" date="2021-02" db="EMBL/GenBank/DDBJ databases">
        <authorList>
            <person name="Nowell W R."/>
        </authorList>
    </citation>
    <scope>NUCLEOTIDE SEQUENCE</scope>
</reference>
<evidence type="ECO:0000313" key="2">
    <source>
        <dbReference type="Proteomes" id="UP000663828"/>
    </source>
</evidence>
<evidence type="ECO:0000313" key="1">
    <source>
        <dbReference type="EMBL" id="CAF1214883.1"/>
    </source>
</evidence>
<comment type="caution">
    <text evidence="1">The sequence shown here is derived from an EMBL/GenBank/DDBJ whole genome shotgun (WGS) entry which is preliminary data.</text>
</comment>
<dbReference type="AlphaFoldDB" id="A0A814X9J4"/>
<keyword evidence="2" id="KW-1185">Reference proteome</keyword>
<dbReference type="EMBL" id="CAJNOR010001884">
    <property type="protein sequence ID" value="CAF1214883.1"/>
    <property type="molecule type" value="Genomic_DNA"/>
</dbReference>
<gene>
    <name evidence="1" type="ORF">XAT740_LOCUS24394</name>
</gene>
<proteinExistence type="predicted"/>
<protein>
    <submittedName>
        <fullName evidence="1">Uncharacterized protein</fullName>
    </submittedName>
</protein>
<sequence length="119" mass="13408">MMTSRRLRWDPAKKVIIVIGDYQKHSEVNLIILAHKITQISCSDTANNDNDWNELYSNDCEDIIFSSKKSTAYDHIAITDLMFSYSLPNLECCLNPSSSGIVSCPSSADQNNGILWNFT</sequence>
<accession>A0A814X9J4</accession>
<organism evidence="1 2">
    <name type="scientific">Adineta ricciae</name>
    <name type="common">Rotifer</name>
    <dbReference type="NCBI Taxonomy" id="249248"/>
    <lineage>
        <taxon>Eukaryota</taxon>
        <taxon>Metazoa</taxon>
        <taxon>Spiralia</taxon>
        <taxon>Gnathifera</taxon>
        <taxon>Rotifera</taxon>
        <taxon>Eurotatoria</taxon>
        <taxon>Bdelloidea</taxon>
        <taxon>Adinetida</taxon>
        <taxon>Adinetidae</taxon>
        <taxon>Adineta</taxon>
    </lineage>
</organism>
<name>A0A814X9J4_ADIRI</name>
<dbReference type="Proteomes" id="UP000663828">
    <property type="component" value="Unassembled WGS sequence"/>
</dbReference>